<reference evidence="2" key="2">
    <citation type="submission" date="2018-10" db="EMBL/GenBank/DDBJ databases">
        <title>Effector identification in a new, highly contiguous assembly of the strawberry crown rot pathogen Phytophthora cactorum.</title>
        <authorList>
            <person name="Armitage A.D."/>
            <person name="Nellist C.F."/>
            <person name="Bates H."/>
            <person name="Vickerstaff R.J."/>
            <person name="Harrison R.J."/>
        </authorList>
    </citation>
    <scope>NUCLEOTIDE SEQUENCE</scope>
    <source>
        <strain evidence="2">4040</strain>
    </source>
</reference>
<name>A0A329RGV0_9STRA</name>
<sequence length="96" mass="10785">MSWGAWKYADPQGIQSTSQAGMEAMTDGATEKQRSRKEEVARTTATTREEEQRTGEEWTSVSKTNKKKARQDMTQRGQATVGAEQKTYRKVPVAKT</sequence>
<dbReference type="Proteomes" id="UP000736787">
    <property type="component" value="Unassembled WGS sequence"/>
</dbReference>
<protein>
    <submittedName>
        <fullName evidence="4">Uncharacterized protein</fullName>
    </submittedName>
</protein>
<proteinExistence type="predicted"/>
<dbReference type="Proteomes" id="UP000688947">
    <property type="component" value="Unassembled WGS sequence"/>
</dbReference>
<dbReference type="EMBL" id="JAENGZ010001279">
    <property type="protein sequence ID" value="KAG6949220.1"/>
    <property type="molecule type" value="Genomic_DNA"/>
</dbReference>
<dbReference type="AlphaFoldDB" id="A0A329RGV0"/>
<comment type="caution">
    <text evidence="4">The sequence shown here is derived from an EMBL/GenBank/DDBJ whole genome shotgun (WGS) entry which is preliminary data.</text>
</comment>
<organism evidence="4 5">
    <name type="scientific">Phytophthora cactorum</name>
    <dbReference type="NCBI Taxonomy" id="29920"/>
    <lineage>
        <taxon>Eukaryota</taxon>
        <taxon>Sar</taxon>
        <taxon>Stramenopiles</taxon>
        <taxon>Oomycota</taxon>
        <taxon>Peronosporomycetes</taxon>
        <taxon>Peronosporales</taxon>
        <taxon>Peronosporaceae</taxon>
        <taxon>Phytophthora</taxon>
    </lineage>
</organism>
<dbReference type="OrthoDB" id="10338649at2759"/>
<dbReference type="Proteomes" id="UP000251314">
    <property type="component" value="Unassembled WGS sequence"/>
</dbReference>
<reference evidence="3" key="3">
    <citation type="submission" date="2021-01" db="EMBL/GenBank/DDBJ databases">
        <title>Phytophthora aleatoria, a newly-described species from Pinus radiata is distinct from Phytophthora cactorum isolates based on comparative genomics.</title>
        <authorList>
            <person name="Mcdougal R."/>
            <person name="Panda P."/>
            <person name="Williams N."/>
            <person name="Studholme D.J."/>
        </authorList>
    </citation>
    <scope>NUCLEOTIDE SEQUENCE</scope>
    <source>
        <strain evidence="3">NZFS 3830</strain>
    </source>
</reference>
<dbReference type="EMBL" id="MJFZ01000979">
    <property type="protein sequence ID" value="RAW23847.1"/>
    <property type="molecule type" value="Genomic_DNA"/>
</dbReference>
<evidence type="ECO:0000313" key="3">
    <source>
        <dbReference type="EMBL" id="KAG6949220.1"/>
    </source>
</evidence>
<reference evidence="4 5" key="1">
    <citation type="submission" date="2018-01" db="EMBL/GenBank/DDBJ databases">
        <title>Draft genome of the strawberry crown rot pathogen Phytophthora cactorum.</title>
        <authorList>
            <person name="Armitage A.D."/>
            <person name="Lysoe E."/>
            <person name="Nellist C.F."/>
            <person name="Harrison R.J."/>
            <person name="Brurberg M.B."/>
        </authorList>
    </citation>
    <scope>NUCLEOTIDE SEQUENCE [LARGE SCALE GENOMIC DNA]</scope>
    <source>
        <strain evidence="4 5">10300</strain>
    </source>
</reference>
<accession>A0A329RGV0</accession>
<evidence type="ECO:0000256" key="1">
    <source>
        <dbReference type="SAM" id="MobiDB-lite"/>
    </source>
</evidence>
<evidence type="ECO:0000313" key="4">
    <source>
        <dbReference type="EMBL" id="RAW23847.1"/>
    </source>
</evidence>
<feature type="compositionally biased region" description="Basic and acidic residues" evidence="1">
    <location>
        <begin position="29"/>
        <end position="56"/>
    </location>
</feature>
<evidence type="ECO:0000313" key="5">
    <source>
        <dbReference type="Proteomes" id="UP000251314"/>
    </source>
</evidence>
<keyword evidence="5" id="KW-1185">Reference proteome</keyword>
<dbReference type="EMBL" id="RCMK01001602">
    <property type="protein sequence ID" value="KAG2891273.1"/>
    <property type="molecule type" value="Genomic_DNA"/>
</dbReference>
<dbReference type="VEuPathDB" id="FungiDB:PC110_g19719"/>
<evidence type="ECO:0000313" key="2">
    <source>
        <dbReference type="EMBL" id="KAG2891273.1"/>
    </source>
</evidence>
<gene>
    <name evidence="3" type="ORF">JG687_00015015</name>
    <name evidence="4" type="ORF">PC110_g19719</name>
    <name evidence="2" type="ORF">PC117_g24285</name>
</gene>
<feature type="region of interest" description="Disordered" evidence="1">
    <location>
        <begin position="1"/>
        <end position="96"/>
    </location>
</feature>